<dbReference type="PANTHER" id="PTHR43245:SF23">
    <property type="entry name" value="NAD(P)-BINDING DOMAIN-CONTAINING PROTEIN"/>
    <property type="match status" value="1"/>
</dbReference>
<dbReference type="InterPro" id="IPR050177">
    <property type="entry name" value="Lipid_A_modif_metabolic_enz"/>
</dbReference>
<dbReference type="InterPro" id="IPR001509">
    <property type="entry name" value="Epimerase_deHydtase"/>
</dbReference>
<sequence>MKLCIVGGAGYIGSRLIPSLLEHNYEITVFDLFWFGDYLPDEIEKVKKDVLDIKESELADYDQVIFLAGLSNDPMAEFSPKDNYISNASAPSYLAYIAKKVGVKKFIFADSCSVYGYTQNELYDESSSVTCQYPYGVSKLQGETGVLQLMDENFSVICLRQGTVSGYSPRMRFDLLVNTMFMAAMTKNKIVVNNPTIWRPLLAIEDAVTCYLRSIQADMSINGIFNVASGNYTIGTVADQVLDYFSGKLGKKIDVDIKNVTDFRNYKVSAEKSKNILGINYRGNIETILKELSSNFDEKFNFNNNRHFNIKVFKKVVKE</sequence>
<dbReference type="PANTHER" id="PTHR43245">
    <property type="entry name" value="BIFUNCTIONAL POLYMYXIN RESISTANCE PROTEIN ARNA"/>
    <property type="match status" value="1"/>
</dbReference>
<dbReference type="EMBL" id="UINC01012236">
    <property type="protein sequence ID" value="SVA53537.1"/>
    <property type="molecule type" value="Genomic_DNA"/>
</dbReference>
<protein>
    <recommendedName>
        <fullName evidence="1">NAD-dependent epimerase/dehydratase domain-containing protein</fullName>
    </recommendedName>
</protein>
<dbReference type="AlphaFoldDB" id="A0A381WNL4"/>
<dbReference type="InterPro" id="IPR036291">
    <property type="entry name" value="NAD(P)-bd_dom_sf"/>
</dbReference>
<name>A0A381WNL4_9ZZZZ</name>
<proteinExistence type="predicted"/>
<dbReference type="Gene3D" id="3.40.50.720">
    <property type="entry name" value="NAD(P)-binding Rossmann-like Domain"/>
    <property type="match status" value="1"/>
</dbReference>
<gene>
    <name evidence="2" type="ORF">METZ01_LOCUS106391</name>
</gene>
<organism evidence="2">
    <name type="scientific">marine metagenome</name>
    <dbReference type="NCBI Taxonomy" id="408172"/>
    <lineage>
        <taxon>unclassified sequences</taxon>
        <taxon>metagenomes</taxon>
        <taxon>ecological metagenomes</taxon>
    </lineage>
</organism>
<dbReference type="SUPFAM" id="SSF51735">
    <property type="entry name" value="NAD(P)-binding Rossmann-fold domains"/>
    <property type="match status" value="1"/>
</dbReference>
<dbReference type="Pfam" id="PF01370">
    <property type="entry name" value="Epimerase"/>
    <property type="match status" value="1"/>
</dbReference>
<evidence type="ECO:0000313" key="2">
    <source>
        <dbReference type="EMBL" id="SVA53537.1"/>
    </source>
</evidence>
<feature type="domain" description="NAD-dependent epimerase/dehydratase" evidence="1">
    <location>
        <begin position="4"/>
        <end position="228"/>
    </location>
</feature>
<dbReference type="CDD" id="cd08946">
    <property type="entry name" value="SDR_e"/>
    <property type="match status" value="1"/>
</dbReference>
<evidence type="ECO:0000259" key="1">
    <source>
        <dbReference type="Pfam" id="PF01370"/>
    </source>
</evidence>
<accession>A0A381WNL4</accession>
<reference evidence="2" key="1">
    <citation type="submission" date="2018-05" db="EMBL/GenBank/DDBJ databases">
        <authorList>
            <person name="Lanie J.A."/>
            <person name="Ng W.-L."/>
            <person name="Kazmierczak K.M."/>
            <person name="Andrzejewski T.M."/>
            <person name="Davidsen T.M."/>
            <person name="Wayne K.J."/>
            <person name="Tettelin H."/>
            <person name="Glass J.I."/>
            <person name="Rusch D."/>
            <person name="Podicherti R."/>
            <person name="Tsui H.-C.T."/>
            <person name="Winkler M.E."/>
        </authorList>
    </citation>
    <scope>NUCLEOTIDE SEQUENCE</scope>
</reference>